<gene>
    <name evidence="2" type="ORF">Y1Q_0016617</name>
</gene>
<name>A0A151PFT8_ALLMI</name>
<dbReference type="InterPro" id="IPR033469">
    <property type="entry name" value="CYTH-like_dom_sf"/>
</dbReference>
<dbReference type="SUPFAM" id="SSF55154">
    <property type="entry name" value="CYTH-like phosphatases"/>
    <property type="match status" value="1"/>
</dbReference>
<dbReference type="InterPro" id="IPR023577">
    <property type="entry name" value="CYTH_domain"/>
</dbReference>
<dbReference type="AlphaFoldDB" id="A0A151PFT8"/>
<dbReference type="STRING" id="8496.A0A151PFT8"/>
<dbReference type="InterPro" id="IPR008173">
    <property type="entry name" value="Adenylyl_cyclase_CyaB"/>
</dbReference>
<dbReference type="Gene3D" id="2.40.320.10">
    <property type="entry name" value="Hypothetical Protein Pfu-838710-001"/>
    <property type="match status" value="1"/>
</dbReference>
<dbReference type="CDD" id="cd07890">
    <property type="entry name" value="CYTH-like_AC_IV-like"/>
    <property type="match status" value="1"/>
</dbReference>
<proteinExistence type="predicted"/>
<evidence type="ECO:0000313" key="3">
    <source>
        <dbReference type="Proteomes" id="UP000050525"/>
    </source>
</evidence>
<comment type="caution">
    <text evidence="2">The sequence shown here is derived from an EMBL/GenBank/DDBJ whole genome shotgun (WGS) entry which is preliminary data.</text>
</comment>
<dbReference type="PROSITE" id="PS51707">
    <property type="entry name" value="CYTH"/>
    <property type="match status" value="1"/>
</dbReference>
<evidence type="ECO:0000259" key="1">
    <source>
        <dbReference type="PROSITE" id="PS51707"/>
    </source>
</evidence>
<dbReference type="Proteomes" id="UP000050525">
    <property type="component" value="Unassembled WGS sequence"/>
</dbReference>
<sequence length="91" mass="10137">MQALLSEALGVLGVVRKERLLYLVGQTRVHLDRVDGLGDFMELEVVLNEEQSLQDGEQVARALMEELGVREEDLISGAYLDLLLAQGELQQ</sequence>
<accession>A0A151PFT8</accession>
<protein>
    <recommendedName>
        <fullName evidence="1">CYTH domain-containing protein</fullName>
    </recommendedName>
</protein>
<keyword evidence="3" id="KW-1185">Reference proteome</keyword>
<dbReference type="EMBL" id="AKHW03000411">
    <property type="protein sequence ID" value="KYO47852.1"/>
    <property type="molecule type" value="Genomic_DNA"/>
</dbReference>
<dbReference type="PANTHER" id="PTHR21028">
    <property type="entry name" value="SI:CH211-156B7.4"/>
    <property type="match status" value="1"/>
</dbReference>
<dbReference type="GO" id="GO:0016462">
    <property type="term" value="F:pyrophosphatase activity"/>
    <property type="evidence" value="ECO:0007669"/>
    <property type="project" value="UniProtKB-ARBA"/>
</dbReference>
<dbReference type="PANTHER" id="PTHR21028:SF2">
    <property type="entry name" value="CYTH DOMAIN-CONTAINING PROTEIN"/>
    <property type="match status" value="1"/>
</dbReference>
<reference evidence="2 3" key="1">
    <citation type="journal article" date="2012" name="Genome Biol.">
        <title>Sequencing three crocodilian genomes to illuminate the evolution of archosaurs and amniotes.</title>
        <authorList>
            <person name="St John J.A."/>
            <person name="Braun E.L."/>
            <person name="Isberg S.R."/>
            <person name="Miles L.G."/>
            <person name="Chong A.Y."/>
            <person name="Gongora J."/>
            <person name="Dalzell P."/>
            <person name="Moran C."/>
            <person name="Bed'hom B."/>
            <person name="Abzhanov A."/>
            <person name="Burgess S.C."/>
            <person name="Cooksey A.M."/>
            <person name="Castoe T.A."/>
            <person name="Crawford N.G."/>
            <person name="Densmore L.D."/>
            <person name="Drew J.C."/>
            <person name="Edwards S.V."/>
            <person name="Faircloth B.C."/>
            <person name="Fujita M.K."/>
            <person name="Greenwold M.J."/>
            <person name="Hoffmann F.G."/>
            <person name="Howard J.M."/>
            <person name="Iguchi T."/>
            <person name="Janes D.E."/>
            <person name="Khan S.Y."/>
            <person name="Kohno S."/>
            <person name="de Koning A.J."/>
            <person name="Lance S.L."/>
            <person name="McCarthy F.M."/>
            <person name="McCormack J.E."/>
            <person name="Merchant M.E."/>
            <person name="Peterson D.G."/>
            <person name="Pollock D.D."/>
            <person name="Pourmand N."/>
            <person name="Raney B.J."/>
            <person name="Roessler K.A."/>
            <person name="Sanford J.R."/>
            <person name="Sawyer R.H."/>
            <person name="Schmidt C.J."/>
            <person name="Triplett E.W."/>
            <person name="Tuberville T.D."/>
            <person name="Venegas-Anaya M."/>
            <person name="Howard J.T."/>
            <person name="Jarvis E.D."/>
            <person name="Guillette L.J.Jr."/>
            <person name="Glenn T.C."/>
            <person name="Green R.E."/>
            <person name="Ray D.A."/>
        </authorList>
    </citation>
    <scope>NUCLEOTIDE SEQUENCE [LARGE SCALE GENOMIC DNA]</scope>
    <source>
        <strain evidence="2">KSC_2009_1</strain>
    </source>
</reference>
<dbReference type="Pfam" id="PF01928">
    <property type="entry name" value="CYTH"/>
    <property type="match status" value="1"/>
</dbReference>
<feature type="domain" description="CYTH" evidence="1">
    <location>
        <begin position="1"/>
        <end position="85"/>
    </location>
</feature>
<evidence type="ECO:0000313" key="2">
    <source>
        <dbReference type="EMBL" id="KYO47852.1"/>
    </source>
</evidence>
<organism evidence="2 3">
    <name type="scientific">Alligator mississippiensis</name>
    <name type="common">American alligator</name>
    <dbReference type="NCBI Taxonomy" id="8496"/>
    <lineage>
        <taxon>Eukaryota</taxon>
        <taxon>Metazoa</taxon>
        <taxon>Chordata</taxon>
        <taxon>Craniata</taxon>
        <taxon>Vertebrata</taxon>
        <taxon>Euteleostomi</taxon>
        <taxon>Archelosauria</taxon>
        <taxon>Archosauria</taxon>
        <taxon>Crocodylia</taxon>
        <taxon>Alligatoridae</taxon>
        <taxon>Alligatorinae</taxon>
        <taxon>Alligator</taxon>
    </lineage>
</organism>